<evidence type="ECO:0000313" key="12">
    <source>
        <dbReference type="RefSeq" id="XP_030985556.1"/>
    </source>
</evidence>
<dbReference type="InterPro" id="IPR013144">
    <property type="entry name" value="CRA_dom"/>
</dbReference>
<evidence type="ECO:0000256" key="5">
    <source>
        <dbReference type="ARBA" id="ARBA00022723"/>
    </source>
</evidence>
<protein>
    <recommendedName>
        <fullName evidence="13">Protein FYV10</fullName>
    </recommendedName>
</protein>
<dbReference type="PROSITE" id="PS50897">
    <property type="entry name" value="CTLH"/>
    <property type="match status" value="1"/>
</dbReference>
<proteinExistence type="inferred from homology"/>
<evidence type="ECO:0000256" key="1">
    <source>
        <dbReference type="ARBA" id="ARBA00002343"/>
    </source>
</evidence>
<name>A0A6P8BEL9_PYRGI</name>
<evidence type="ECO:0000256" key="8">
    <source>
        <dbReference type="PROSITE-ProRule" id="PRU01215"/>
    </source>
</evidence>
<keyword evidence="6 8" id="KW-0863">Zinc-finger</keyword>
<accession>A0A6P8BEL9</accession>
<organism evidence="11 12">
    <name type="scientific">Pyricularia grisea</name>
    <name type="common">Crabgrass-specific blast fungus</name>
    <name type="synonym">Magnaporthe grisea</name>
    <dbReference type="NCBI Taxonomy" id="148305"/>
    <lineage>
        <taxon>Eukaryota</taxon>
        <taxon>Fungi</taxon>
        <taxon>Dikarya</taxon>
        <taxon>Ascomycota</taxon>
        <taxon>Pezizomycotina</taxon>
        <taxon>Sordariomycetes</taxon>
        <taxon>Sordariomycetidae</taxon>
        <taxon>Magnaporthales</taxon>
        <taxon>Pyriculariaceae</taxon>
        <taxon>Pyricularia</taxon>
    </lineage>
</organism>
<comment type="similarity">
    <text evidence="3">Belongs to the FYV10 family.</text>
</comment>
<keyword evidence="7" id="KW-0862">Zinc</keyword>
<dbReference type="PANTHER" id="PTHR12170:SF2">
    <property type="entry name" value="E3 UBIQUITIN-PROTEIN TRANSFERASE MAEA"/>
    <property type="match status" value="1"/>
</dbReference>
<dbReference type="PROSITE" id="PS51867">
    <property type="entry name" value="ZF_RING_GID"/>
    <property type="match status" value="1"/>
</dbReference>
<dbReference type="GO" id="GO:0005737">
    <property type="term" value="C:cytoplasm"/>
    <property type="evidence" value="ECO:0007669"/>
    <property type="project" value="UniProtKB-SubCell"/>
</dbReference>
<evidence type="ECO:0000313" key="11">
    <source>
        <dbReference type="Proteomes" id="UP000515153"/>
    </source>
</evidence>
<dbReference type="AlphaFoldDB" id="A0A6P8BEL9"/>
<evidence type="ECO:0000256" key="3">
    <source>
        <dbReference type="ARBA" id="ARBA00010615"/>
    </source>
</evidence>
<reference evidence="12" key="1">
    <citation type="journal article" date="2019" name="Mol. Biol. Evol.">
        <title>Blast fungal genomes show frequent chromosomal changes, gene gains and losses, and effector gene turnover.</title>
        <authorList>
            <person name="Gomez Luciano L.B."/>
            <person name="Jason Tsai I."/>
            <person name="Chuma I."/>
            <person name="Tosa Y."/>
            <person name="Chen Y.H."/>
            <person name="Li J.Y."/>
            <person name="Li M.Y."/>
            <person name="Jade Lu M.Y."/>
            <person name="Nakayashiki H."/>
            <person name="Li W.H."/>
        </authorList>
    </citation>
    <scope>NUCLEOTIDE SEQUENCE</scope>
    <source>
        <strain evidence="12">NI907</strain>
    </source>
</reference>
<feature type="domain" description="RING-Gid-type" evidence="10">
    <location>
        <begin position="334"/>
        <end position="395"/>
    </location>
</feature>
<dbReference type="InterPro" id="IPR045098">
    <property type="entry name" value="Fyv10_fam"/>
</dbReference>
<evidence type="ECO:0000259" key="10">
    <source>
        <dbReference type="PROSITE" id="PS51867"/>
    </source>
</evidence>
<dbReference type="RefSeq" id="XP_030985556.1">
    <property type="nucleotide sequence ID" value="XM_031123884.1"/>
</dbReference>
<evidence type="ECO:0000259" key="9">
    <source>
        <dbReference type="PROSITE" id="PS50897"/>
    </source>
</evidence>
<dbReference type="SMART" id="SM00668">
    <property type="entry name" value="CTLH"/>
    <property type="match status" value="1"/>
</dbReference>
<dbReference type="PROSITE" id="PS50896">
    <property type="entry name" value="LISH"/>
    <property type="match status" value="1"/>
</dbReference>
<dbReference type="GeneID" id="41958793"/>
<dbReference type="SMART" id="SM00757">
    <property type="entry name" value="CRA"/>
    <property type="match status" value="1"/>
</dbReference>
<dbReference type="KEGG" id="pgri:PgNI_03831"/>
<dbReference type="Proteomes" id="UP000515153">
    <property type="component" value="Unplaced"/>
</dbReference>
<feature type="zinc finger region" description="RING-Gid-type" evidence="8">
    <location>
        <begin position="334"/>
        <end position="395"/>
    </location>
</feature>
<keyword evidence="11" id="KW-1185">Reference proteome</keyword>
<feature type="domain" description="CTLH" evidence="9">
    <location>
        <begin position="163"/>
        <end position="220"/>
    </location>
</feature>
<dbReference type="GO" id="GO:0005634">
    <property type="term" value="C:nucleus"/>
    <property type="evidence" value="ECO:0007669"/>
    <property type="project" value="TreeGrafter"/>
</dbReference>
<reference evidence="12" key="3">
    <citation type="submission" date="2025-08" db="UniProtKB">
        <authorList>
            <consortium name="RefSeq"/>
        </authorList>
    </citation>
    <scope>IDENTIFICATION</scope>
    <source>
        <strain evidence="12">NI907</strain>
    </source>
</reference>
<dbReference type="GO" id="GO:0061630">
    <property type="term" value="F:ubiquitin protein ligase activity"/>
    <property type="evidence" value="ECO:0007669"/>
    <property type="project" value="InterPro"/>
</dbReference>
<comment type="subcellular location">
    <subcellularLocation>
        <location evidence="2">Cytoplasm</location>
    </subcellularLocation>
</comment>
<comment type="function">
    <text evidence="1">Involved in the proteasome-dependent degradation of fructose-1,6-bisphosphatase.</text>
</comment>
<dbReference type="GO" id="GO:0043161">
    <property type="term" value="P:proteasome-mediated ubiquitin-dependent protein catabolic process"/>
    <property type="evidence" value="ECO:0007669"/>
    <property type="project" value="InterPro"/>
</dbReference>
<evidence type="ECO:0000256" key="7">
    <source>
        <dbReference type="ARBA" id="ARBA00022833"/>
    </source>
</evidence>
<dbReference type="InterPro" id="IPR044063">
    <property type="entry name" value="ZF_RING_GID"/>
</dbReference>
<evidence type="ECO:0000256" key="2">
    <source>
        <dbReference type="ARBA" id="ARBA00004496"/>
    </source>
</evidence>
<gene>
    <name evidence="12" type="ORF">PgNI_03831</name>
</gene>
<keyword evidence="4" id="KW-0963">Cytoplasm</keyword>
<dbReference type="Pfam" id="PF08513">
    <property type="entry name" value="LisH"/>
    <property type="match status" value="1"/>
</dbReference>
<dbReference type="InterPro" id="IPR006594">
    <property type="entry name" value="LisH"/>
</dbReference>
<dbReference type="Pfam" id="PF10607">
    <property type="entry name" value="CTLH"/>
    <property type="match status" value="1"/>
</dbReference>
<evidence type="ECO:0000256" key="6">
    <source>
        <dbReference type="ARBA" id="ARBA00022771"/>
    </source>
</evidence>
<dbReference type="GO" id="GO:0008270">
    <property type="term" value="F:zinc ion binding"/>
    <property type="evidence" value="ECO:0007669"/>
    <property type="project" value="UniProtKB-KW"/>
</dbReference>
<keyword evidence="5" id="KW-0479">Metal-binding</keyword>
<reference evidence="12" key="2">
    <citation type="submission" date="2019-10" db="EMBL/GenBank/DDBJ databases">
        <authorList>
            <consortium name="NCBI Genome Project"/>
        </authorList>
    </citation>
    <scope>NUCLEOTIDE SEQUENCE</scope>
    <source>
        <strain evidence="12">NI907</strain>
    </source>
</reference>
<dbReference type="PANTHER" id="PTHR12170">
    <property type="entry name" value="MACROPHAGE ERYTHROBLAST ATTACHER-RELATED"/>
    <property type="match status" value="1"/>
</dbReference>
<evidence type="ECO:0008006" key="13">
    <source>
        <dbReference type="Google" id="ProtNLM"/>
    </source>
</evidence>
<dbReference type="OrthoDB" id="1933455at2759"/>
<dbReference type="InterPro" id="IPR006595">
    <property type="entry name" value="CTLH_C"/>
</dbReference>
<evidence type="ECO:0000256" key="4">
    <source>
        <dbReference type="ARBA" id="ARBA00022490"/>
    </source>
</evidence>
<dbReference type="InterPro" id="IPR024964">
    <property type="entry name" value="CTLH/CRA"/>
</dbReference>
<dbReference type="GO" id="GO:0034657">
    <property type="term" value="C:GID complex"/>
    <property type="evidence" value="ECO:0007669"/>
    <property type="project" value="TreeGrafter"/>
</dbReference>
<sequence length="410" mass="46596">MADHQTTKIDKSNHLLLDQTLLRLPYDLMRKNFRNAHFVVEHESKAVTKLLKDTATGSLKGKHSSEDVLKNIDAMLAKAKGIKRKLQACSEEEARLYRQLGARIKHVGEVVSMETVDDVRYEQWSRTRLDRLIVDYLLRHGYNESACALADDRGIRDLVDIDTFIHMSKIQESLANRSVTEALAWCHENKKELRKIDSNLEFMLRFQQYIELVRSQTLPKVLEAITHARKYLIPFKETYPHEVNQAAGLLAYPPEQTSDSYSDLWGQERWEMLSTLFIETHHRLLSLPSFPLLHIALSSGLSALKTPACHTAGARDLADTPNSAPGSSLDSSMCPICSAELNELAENVPYAHHSKSHVEHDLVLLPNDRVYGKARLEEYARKSNLAQNCVKDLRTGEIFPASKTKKVFIT</sequence>